<sequence>MHRKNRLFALLAIVSMAIGLVVNKSPDLFRAFLFVGVNFPAVRAVSGTG</sequence>
<evidence type="ECO:0000313" key="2">
    <source>
        <dbReference type="Proteomes" id="UP000032266"/>
    </source>
</evidence>
<keyword evidence="2" id="KW-1185">Reference proteome</keyword>
<proteinExistence type="predicted"/>
<reference evidence="1 2" key="1">
    <citation type="submission" date="2014-01" db="EMBL/GenBank/DDBJ databases">
        <title>Full genme sequencing of cellulolytic bacterium Gynuella sunshinyii YC6258T gen. nov., sp. nov.</title>
        <authorList>
            <person name="Khan H."/>
            <person name="Chung E.J."/>
            <person name="Chung Y.R."/>
        </authorList>
    </citation>
    <scope>NUCLEOTIDE SEQUENCE [LARGE SCALE GENOMIC DNA]</scope>
    <source>
        <strain evidence="1 2">YC6258</strain>
    </source>
</reference>
<dbReference type="KEGG" id="gsn:YC6258_04317"/>
<accession>A0A0C5VQ29</accession>
<gene>
    <name evidence="1" type="ORF">YC6258_04317</name>
</gene>
<organism evidence="1 2">
    <name type="scientific">Gynuella sunshinyii YC6258</name>
    <dbReference type="NCBI Taxonomy" id="1445510"/>
    <lineage>
        <taxon>Bacteria</taxon>
        <taxon>Pseudomonadati</taxon>
        <taxon>Pseudomonadota</taxon>
        <taxon>Gammaproteobacteria</taxon>
        <taxon>Oceanospirillales</taxon>
        <taxon>Saccharospirillaceae</taxon>
        <taxon>Gynuella</taxon>
    </lineage>
</organism>
<name>A0A0C5VQ29_9GAMM</name>
<dbReference type="EMBL" id="CP007142">
    <property type="protein sequence ID" value="AJQ96351.1"/>
    <property type="molecule type" value="Genomic_DNA"/>
</dbReference>
<dbReference type="HOGENOM" id="CLU_3136237_0_0_6"/>
<evidence type="ECO:0000313" key="1">
    <source>
        <dbReference type="EMBL" id="AJQ96351.1"/>
    </source>
</evidence>
<dbReference type="Proteomes" id="UP000032266">
    <property type="component" value="Chromosome"/>
</dbReference>
<protein>
    <submittedName>
        <fullName evidence="1">Uncharacterized protein</fullName>
    </submittedName>
</protein>
<dbReference type="AlphaFoldDB" id="A0A0C5VQ29"/>